<comment type="caution">
    <text evidence="10">The sequence shown here is derived from an EMBL/GenBank/DDBJ whole genome shotgun (WGS) entry which is preliminary data.</text>
</comment>
<dbReference type="Pfam" id="PF00297">
    <property type="entry name" value="Ribosomal_L3"/>
    <property type="match status" value="1"/>
</dbReference>
<dbReference type="PROSITE" id="PS00474">
    <property type="entry name" value="RIBOSOMAL_L3"/>
    <property type="match status" value="1"/>
</dbReference>
<dbReference type="InterPro" id="IPR009000">
    <property type="entry name" value="Transl_B-barrel_sf"/>
</dbReference>
<comment type="subunit">
    <text evidence="7 9">Part of the 50S ribosomal subunit. Forms a cluster with proteins L14 and L19.</text>
</comment>
<evidence type="ECO:0000256" key="3">
    <source>
        <dbReference type="ARBA" id="ARBA00022884"/>
    </source>
</evidence>
<evidence type="ECO:0000256" key="7">
    <source>
        <dbReference type="HAMAP-Rule" id="MF_01325"/>
    </source>
</evidence>
<dbReference type="Proteomes" id="UP000281955">
    <property type="component" value="Unassembled WGS sequence"/>
</dbReference>
<dbReference type="FunCoup" id="A0A420XL44">
    <property type="interactions" value="403"/>
</dbReference>
<dbReference type="HAMAP" id="MF_01325_B">
    <property type="entry name" value="Ribosomal_uL3_B"/>
    <property type="match status" value="1"/>
</dbReference>
<dbReference type="SUPFAM" id="SSF50447">
    <property type="entry name" value="Translation proteins"/>
    <property type="match status" value="1"/>
</dbReference>
<evidence type="ECO:0000256" key="2">
    <source>
        <dbReference type="ARBA" id="ARBA00022730"/>
    </source>
</evidence>
<dbReference type="InParanoid" id="A0A420XL44"/>
<dbReference type="InterPro" id="IPR019926">
    <property type="entry name" value="Ribosomal_uL3_CS"/>
</dbReference>
<evidence type="ECO:0000313" key="10">
    <source>
        <dbReference type="EMBL" id="RKS69256.1"/>
    </source>
</evidence>
<gene>
    <name evidence="7" type="primary">rplC</name>
    <name evidence="10" type="ORF">CLV35_3433</name>
</gene>
<dbReference type="AlphaFoldDB" id="A0A420XL44"/>
<dbReference type="FunFam" id="3.30.160.810:FF:000001">
    <property type="entry name" value="50S ribosomal protein L3"/>
    <property type="match status" value="1"/>
</dbReference>
<dbReference type="InterPro" id="IPR019927">
    <property type="entry name" value="Ribosomal_uL3_bac/org-type"/>
</dbReference>
<keyword evidence="3 7" id="KW-0694">RNA-binding</keyword>
<evidence type="ECO:0000256" key="9">
    <source>
        <dbReference type="RuleBase" id="RU003906"/>
    </source>
</evidence>
<dbReference type="Gene3D" id="3.30.160.810">
    <property type="match status" value="1"/>
</dbReference>
<dbReference type="GO" id="GO:0022625">
    <property type="term" value="C:cytosolic large ribosomal subunit"/>
    <property type="evidence" value="ECO:0007669"/>
    <property type="project" value="TreeGrafter"/>
</dbReference>
<proteinExistence type="inferred from homology"/>
<reference evidence="10 11" key="1">
    <citation type="submission" date="2018-10" db="EMBL/GenBank/DDBJ databases">
        <title>Genomic Encyclopedia of Archaeal and Bacterial Type Strains, Phase II (KMG-II): from individual species to whole genera.</title>
        <authorList>
            <person name="Goeker M."/>
        </authorList>
    </citation>
    <scope>NUCLEOTIDE SEQUENCE [LARGE SCALE GENOMIC DNA]</scope>
    <source>
        <strain evidence="10 11">RP-AC37</strain>
    </source>
</reference>
<dbReference type="GO" id="GO:0006412">
    <property type="term" value="P:translation"/>
    <property type="evidence" value="ECO:0007669"/>
    <property type="project" value="UniProtKB-UniRule"/>
</dbReference>
<dbReference type="OrthoDB" id="9806135at2"/>
<dbReference type="PANTHER" id="PTHR11229">
    <property type="entry name" value="50S RIBOSOMAL PROTEIN L3"/>
    <property type="match status" value="1"/>
</dbReference>
<evidence type="ECO:0000256" key="1">
    <source>
        <dbReference type="ARBA" id="ARBA00006540"/>
    </source>
</evidence>
<comment type="function">
    <text evidence="7 9">One of the primary rRNA binding proteins, it binds directly near the 3'-end of the 23S rRNA, where it nucleates assembly of the 50S subunit.</text>
</comment>
<keyword evidence="4 7" id="KW-0689">Ribosomal protein</keyword>
<dbReference type="PANTHER" id="PTHR11229:SF16">
    <property type="entry name" value="LARGE RIBOSOMAL SUBUNIT PROTEIN UL3C"/>
    <property type="match status" value="1"/>
</dbReference>
<evidence type="ECO:0000313" key="11">
    <source>
        <dbReference type="Proteomes" id="UP000281955"/>
    </source>
</evidence>
<keyword evidence="2 7" id="KW-0699">rRNA-binding</keyword>
<evidence type="ECO:0000256" key="6">
    <source>
        <dbReference type="ARBA" id="ARBA00035243"/>
    </source>
</evidence>
<dbReference type="GO" id="GO:0019843">
    <property type="term" value="F:rRNA binding"/>
    <property type="evidence" value="ECO:0007669"/>
    <property type="project" value="UniProtKB-UniRule"/>
</dbReference>
<dbReference type="GO" id="GO:0003735">
    <property type="term" value="F:structural constituent of ribosome"/>
    <property type="evidence" value="ECO:0007669"/>
    <property type="project" value="UniProtKB-UniRule"/>
</dbReference>
<comment type="similarity">
    <text evidence="1 7 8">Belongs to the universal ribosomal protein uL3 family.</text>
</comment>
<dbReference type="RefSeq" id="WP_121194693.1">
    <property type="nucleotide sequence ID" value="NZ_RBWV01000015.1"/>
</dbReference>
<dbReference type="FunFam" id="2.40.30.10:FF:000004">
    <property type="entry name" value="50S ribosomal protein L3"/>
    <property type="match status" value="1"/>
</dbReference>
<evidence type="ECO:0000256" key="5">
    <source>
        <dbReference type="ARBA" id="ARBA00023274"/>
    </source>
</evidence>
<protein>
    <recommendedName>
        <fullName evidence="6 7">Large ribosomal subunit protein uL3</fullName>
    </recommendedName>
</protein>
<evidence type="ECO:0000256" key="8">
    <source>
        <dbReference type="RuleBase" id="RU003905"/>
    </source>
</evidence>
<organism evidence="10 11">
    <name type="scientific">Motilibacter peucedani</name>
    <dbReference type="NCBI Taxonomy" id="598650"/>
    <lineage>
        <taxon>Bacteria</taxon>
        <taxon>Bacillati</taxon>
        <taxon>Actinomycetota</taxon>
        <taxon>Actinomycetes</taxon>
        <taxon>Motilibacterales</taxon>
        <taxon>Motilibacteraceae</taxon>
        <taxon>Motilibacter</taxon>
    </lineage>
</organism>
<name>A0A420XL44_9ACTN</name>
<evidence type="ECO:0000256" key="4">
    <source>
        <dbReference type="ARBA" id="ARBA00022980"/>
    </source>
</evidence>
<keyword evidence="11" id="KW-1185">Reference proteome</keyword>
<dbReference type="EMBL" id="RBWV01000015">
    <property type="protein sequence ID" value="RKS69256.1"/>
    <property type="molecule type" value="Genomic_DNA"/>
</dbReference>
<keyword evidence="5 7" id="KW-0687">Ribonucleoprotein</keyword>
<accession>A0A420XL44</accession>
<dbReference type="NCBIfam" id="TIGR03625">
    <property type="entry name" value="L3_bact"/>
    <property type="match status" value="1"/>
</dbReference>
<dbReference type="InterPro" id="IPR000597">
    <property type="entry name" value="Ribosomal_uL3"/>
</dbReference>
<dbReference type="Gene3D" id="2.40.30.10">
    <property type="entry name" value="Translation factors"/>
    <property type="match status" value="1"/>
</dbReference>
<sequence length="223" mass="23171">MAAQVRNVRGILGEKLGMTQVWDDAGKLVPVTVVQAGPCVVTQVRTPATDGYSAVQLGWGAIDPRKVVKPLAGHFEKAGVTPRRHLVEVRTEDAGDYALGQEVTAEVFEAGTKVDVVGRSKGKGFAGVMKRHGFKGLGAGHGVQRKHRSPGSIGACATPGRVFKGVRMAGRMGAVRTTTQGLTVHAVDADKGLVLIKGAVPGPRGSLVLVRTASKTPLKGAGK</sequence>